<evidence type="ECO:0000313" key="3">
    <source>
        <dbReference type="Proteomes" id="UP000887116"/>
    </source>
</evidence>
<dbReference type="Proteomes" id="UP000887116">
    <property type="component" value="Unassembled WGS sequence"/>
</dbReference>
<sequence>MNKKMKTFGAQCKQLTYERDAVEKETLGNQYNRLGFKKPRARNFALPDVSSNLRRKKSAEPYEGYDTLTFHQKTGK</sequence>
<accession>A0A8X6FHU1</accession>
<keyword evidence="3" id="KW-1185">Reference proteome</keyword>
<protein>
    <submittedName>
        <fullName evidence="1">Uncharacterized protein</fullName>
    </submittedName>
</protein>
<proteinExistence type="predicted"/>
<evidence type="ECO:0000313" key="1">
    <source>
        <dbReference type="EMBL" id="GFQ79289.1"/>
    </source>
</evidence>
<evidence type="ECO:0000313" key="2">
    <source>
        <dbReference type="EMBL" id="GFQ88267.1"/>
    </source>
</evidence>
<dbReference type="EMBL" id="BMAO01013354">
    <property type="protein sequence ID" value="GFQ88267.1"/>
    <property type="molecule type" value="Genomic_DNA"/>
</dbReference>
<dbReference type="EMBL" id="BMAO01012136">
    <property type="protein sequence ID" value="GFQ79289.1"/>
    <property type="molecule type" value="Genomic_DNA"/>
</dbReference>
<dbReference type="AlphaFoldDB" id="A0A8X6FHU1"/>
<gene>
    <name evidence="2" type="ORF">TNCT_266261</name>
    <name evidence="1" type="ORF">TNCT_6741</name>
</gene>
<name>A0A8X6FHU1_TRICU</name>
<organism evidence="1 3">
    <name type="scientific">Trichonephila clavata</name>
    <name type="common">Joro spider</name>
    <name type="synonym">Nephila clavata</name>
    <dbReference type="NCBI Taxonomy" id="2740835"/>
    <lineage>
        <taxon>Eukaryota</taxon>
        <taxon>Metazoa</taxon>
        <taxon>Ecdysozoa</taxon>
        <taxon>Arthropoda</taxon>
        <taxon>Chelicerata</taxon>
        <taxon>Arachnida</taxon>
        <taxon>Araneae</taxon>
        <taxon>Araneomorphae</taxon>
        <taxon>Entelegynae</taxon>
        <taxon>Araneoidea</taxon>
        <taxon>Nephilidae</taxon>
        <taxon>Trichonephila</taxon>
    </lineage>
</organism>
<reference evidence="1" key="1">
    <citation type="submission" date="2020-07" db="EMBL/GenBank/DDBJ databases">
        <title>Multicomponent nature underlies the extraordinary mechanical properties of spider dragline silk.</title>
        <authorList>
            <person name="Kono N."/>
            <person name="Nakamura H."/>
            <person name="Mori M."/>
            <person name="Yoshida Y."/>
            <person name="Ohtoshi R."/>
            <person name="Malay A.D."/>
            <person name="Moran D.A.P."/>
            <person name="Tomita M."/>
            <person name="Numata K."/>
            <person name="Arakawa K."/>
        </authorList>
    </citation>
    <scope>NUCLEOTIDE SEQUENCE</scope>
</reference>
<comment type="caution">
    <text evidence="1">The sequence shown here is derived from an EMBL/GenBank/DDBJ whole genome shotgun (WGS) entry which is preliminary data.</text>
</comment>